<reference evidence="2" key="1">
    <citation type="submission" date="2022-11" db="UniProtKB">
        <authorList>
            <consortium name="WormBaseParasite"/>
        </authorList>
    </citation>
    <scope>IDENTIFICATION</scope>
</reference>
<dbReference type="AlphaFoldDB" id="A0A914CR42"/>
<organism evidence="1 2">
    <name type="scientific">Acrobeloides nanus</name>
    <dbReference type="NCBI Taxonomy" id="290746"/>
    <lineage>
        <taxon>Eukaryota</taxon>
        <taxon>Metazoa</taxon>
        <taxon>Ecdysozoa</taxon>
        <taxon>Nematoda</taxon>
        <taxon>Chromadorea</taxon>
        <taxon>Rhabditida</taxon>
        <taxon>Tylenchina</taxon>
        <taxon>Cephalobomorpha</taxon>
        <taxon>Cephaloboidea</taxon>
        <taxon>Cephalobidae</taxon>
        <taxon>Acrobeloides</taxon>
    </lineage>
</organism>
<name>A0A914CR42_9BILA</name>
<protein>
    <submittedName>
        <fullName evidence="2">Transposase</fullName>
    </submittedName>
</protein>
<keyword evidence="1" id="KW-1185">Reference proteome</keyword>
<evidence type="ECO:0000313" key="1">
    <source>
        <dbReference type="Proteomes" id="UP000887540"/>
    </source>
</evidence>
<accession>A0A914CR42</accession>
<sequence length="341" mass="39466">MCAVTAIEHHTNQVLNVSVVQKNEVDNVSGRMELAGVKKCIEAIESHVRIDDVTIDKHPQVCSHLRQAGYEYHFDPWHVLKGIKKQVRAEMKQLQNEDDKNQLKELGKRFVVHVYTAVEKAEDDPSLCKEYVYSLFNHVRGQHEWEPSNFLDLIPINANTKVGQQFKKEAFAKVLKCPHFENSAEFESNHQPIDPSSNAYQKILEIASKTPFLNDLGRLKHGNFTSVVESFHSVVIHYRPKRKYYSPKGFERRTMLAAMSWNENRLAEIRGERTVVQVYEFYSKAKGEKTVKYKKGPVSEKWKRKIVEDAGREPKVLDFPYPWKKMMMGLLMCLLISLTSS</sequence>
<dbReference type="PANTHER" id="PTHR31751">
    <property type="entry name" value="SI:CH211-108C17.2-RELATED-RELATED"/>
    <property type="match status" value="1"/>
</dbReference>
<dbReference type="PANTHER" id="PTHR31751:SF42">
    <property type="entry name" value="PROTEIN CBG10204"/>
    <property type="match status" value="1"/>
</dbReference>
<dbReference type="Proteomes" id="UP000887540">
    <property type="component" value="Unplaced"/>
</dbReference>
<dbReference type="WBParaSite" id="ACRNAN_scaffold1294.g18718.t1">
    <property type="protein sequence ID" value="ACRNAN_scaffold1294.g18718.t1"/>
    <property type="gene ID" value="ACRNAN_scaffold1294.g18718"/>
</dbReference>
<evidence type="ECO:0000313" key="2">
    <source>
        <dbReference type="WBParaSite" id="ACRNAN_scaffold1294.g18718.t1"/>
    </source>
</evidence>
<proteinExistence type="predicted"/>